<dbReference type="OrthoDB" id="9790442at2"/>
<dbReference type="SUPFAM" id="SSF46894">
    <property type="entry name" value="C-terminal effector domain of the bipartite response regulators"/>
    <property type="match status" value="1"/>
</dbReference>
<keyword evidence="4" id="KW-0805">Transcription regulation</keyword>
<dbReference type="EMBL" id="FNWV01000008">
    <property type="protein sequence ID" value="SEH71403.1"/>
    <property type="molecule type" value="Genomic_DNA"/>
</dbReference>
<dbReference type="SMART" id="SM00862">
    <property type="entry name" value="Trans_reg_C"/>
    <property type="match status" value="1"/>
</dbReference>
<evidence type="ECO:0000313" key="12">
    <source>
        <dbReference type="EMBL" id="SEH71403.1"/>
    </source>
</evidence>
<evidence type="ECO:0000256" key="2">
    <source>
        <dbReference type="ARBA" id="ARBA00022553"/>
    </source>
</evidence>
<evidence type="ECO:0000256" key="9">
    <source>
        <dbReference type="PROSITE-ProRule" id="PRU01091"/>
    </source>
</evidence>
<evidence type="ECO:0000259" key="11">
    <source>
        <dbReference type="PROSITE" id="PS51755"/>
    </source>
</evidence>
<dbReference type="PROSITE" id="PS51755">
    <property type="entry name" value="OMPR_PHOB"/>
    <property type="match status" value="1"/>
</dbReference>
<evidence type="ECO:0000256" key="1">
    <source>
        <dbReference type="ARBA" id="ARBA00018672"/>
    </source>
</evidence>
<dbReference type="InterPro" id="IPR001789">
    <property type="entry name" value="Sig_transdc_resp-reg_receiver"/>
</dbReference>
<dbReference type="PANTHER" id="PTHR48111:SF40">
    <property type="entry name" value="PHOSPHATE REGULON TRANSCRIPTIONAL REGULATORY PROTEIN PHOB"/>
    <property type="match status" value="1"/>
</dbReference>
<dbReference type="Gene3D" id="6.10.250.690">
    <property type="match status" value="1"/>
</dbReference>
<evidence type="ECO:0000259" key="10">
    <source>
        <dbReference type="PROSITE" id="PS50110"/>
    </source>
</evidence>
<keyword evidence="2" id="KW-0597">Phosphoprotein</keyword>
<dbReference type="CDD" id="cd00383">
    <property type="entry name" value="trans_reg_C"/>
    <property type="match status" value="1"/>
</dbReference>
<dbReference type="Gene3D" id="3.40.50.2300">
    <property type="match status" value="1"/>
</dbReference>
<dbReference type="PANTHER" id="PTHR48111">
    <property type="entry name" value="REGULATOR OF RPOS"/>
    <property type="match status" value="1"/>
</dbReference>
<keyword evidence="6" id="KW-0804">Transcription</keyword>
<reference evidence="12 13" key="1">
    <citation type="submission" date="2016-10" db="EMBL/GenBank/DDBJ databases">
        <authorList>
            <person name="de Groot N.N."/>
        </authorList>
    </citation>
    <scope>NUCLEOTIDE SEQUENCE [LARGE SCALE GENOMIC DNA]</scope>
    <source>
        <strain evidence="12 13">YAD2003</strain>
    </source>
</reference>
<dbReference type="RefSeq" id="WP_074717403.1">
    <property type="nucleotide sequence ID" value="NZ_FNWV01000008.1"/>
</dbReference>
<dbReference type="InterPro" id="IPR001867">
    <property type="entry name" value="OmpR/PhoB-type_DNA-bd"/>
</dbReference>
<dbReference type="GO" id="GO:0032993">
    <property type="term" value="C:protein-DNA complex"/>
    <property type="evidence" value="ECO:0007669"/>
    <property type="project" value="TreeGrafter"/>
</dbReference>
<dbReference type="InterPro" id="IPR036388">
    <property type="entry name" value="WH-like_DNA-bd_sf"/>
</dbReference>
<comment type="caution">
    <text evidence="8">Lacks conserved residue(s) required for the propagation of feature annotation.</text>
</comment>
<accession>A0A1H6KHP6</accession>
<dbReference type="InterPro" id="IPR039420">
    <property type="entry name" value="WalR-like"/>
</dbReference>
<dbReference type="PROSITE" id="PS50110">
    <property type="entry name" value="RESPONSE_REGULATORY"/>
    <property type="match status" value="1"/>
</dbReference>
<organism evidence="12 13">
    <name type="scientific">Ruminococcus flavefaciens</name>
    <dbReference type="NCBI Taxonomy" id="1265"/>
    <lineage>
        <taxon>Bacteria</taxon>
        <taxon>Bacillati</taxon>
        <taxon>Bacillota</taxon>
        <taxon>Clostridia</taxon>
        <taxon>Eubacteriales</taxon>
        <taxon>Oscillospiraceae</taxon>
        <taxon>Ruminococcus</taxon>
    </lineage>
</organism>
<evidence type="ECO:0000256" key="6">
    <source>
        <dbReference type="ARBA" id="ARBA00023163"/>
    </source>
</evidence>
<comment type="function">
    <text evidence="7">May play the central regulatory role in sporulation. It may be an element of the effector pathway responsible for the activation of sporulation genes in response to nutritional stress. Spo0A may act in concert with spo0H (a sigma factor) to control the expression of some genes that are critical to the sporulation process.</text>
</comment>
<dbReference type="InterPro" id="IPR011006">
    <property type="entry name" value="CheY-like_superfamily"/>
</dbReference>
<dbReference type="SUPFAM" id="SSF52172">
    <property type="entry name" value="CheY-like"/>
    <property type="match status" value="1"/>
</dbReference>
<dbReference type="GO" id="GO:0005829">
    <property type="term" value="C:cytosol"/>
    <property type="evidence" value="ECO:0007669"/>
    <property type="project" value="TreeGrafter"/>
</dbReference>
<keyword evidence="5 9" id="KW-0238">DNA-binding</keyword>
<evidence type="ECO:0000313" key="13">
    <source>
        <dbReference type="Proteomes" id="UP000183190"/>
    </source>
</evidence>
<sequence length="178" mass="20437">MMPKKDGLECCAELRQRTNVPIIMLTAKDSELDYVQGITTGSDDYLTKPFRPTILLMKIKALLRRMNMDRTSEANGGNLSFGDLSFDSEKNIMYCRKRQMSLTRLEQQVLVYMMTIPDKAFSRDELLENIWGYTNAVESRVVDEMLRRVRKKLSIAESSVTIGTVWGYGYQLKLEGAE</sequence>
<dbReference type="InterPro" id="IPR016032">
    <property type="entry name" value="Sig_transdc_resp-reg_C-effctor"/>
</dbReference>
<feature type="DNA-binding region" description="OmpR/PhoB-type" evidence="9">
    <location>
        <begin position="76"/>
        <end position="174"/>
    </location>
</feature>
<dbReference type="GO" id="GO:0000976">
    <property type="term" value="F:transcription cis-regulatory region binding"/>
    <property type="evidence" value="ECO:0007669"/>
    <property type="project" value="TreeGrafter"/>
</dbReference>
<dbReference type="GO" id="GO:0000156">
    <property type="term" value="F:phosphorelay response regulator activity"/>
    <property type="evidence" value="ECO:0007669"/>
    <property type="project" value="TreeGrafter"/>
</dbReference>
<proteinExistence type="predicted"/>
<dbReference type="Pfam" id="PF00072">
    <property type="entry name" value="Response_reg"/>
    <property type="match status" value="1"/>
</dbReference>
<dbReference type="Proteomes" id="UP000183190">
    <property type="component" value="Unassembled WGS sequence"/>
</dbReference>
<evidence type="ECO:0000256" key="4">
    <source>
        <dbReference type="ARBA" id="ARBA00023015"/>
    </source>
</evidence>
<evidence type="ECO:0000256" key="5">
    <source>
        <dbReference type="ARBA" id="ARBA00023125"/>
    </source>
</evidence>
<evidence type="ECO:0000256" key="7">
    <source>
        <dbReference type="ARBA" id="ARBA00024867"/>
    </source>
</evidence>
<dbReference type="Pfam" id="PF00486">
    <property type="entry name" value="Trans_reg_C"/>
    <property type="match status" value="1"/>
</dbReference>
<gene>
    <name evidence="12" type="ORF">SAMN02910265_02253</name>
</gene>
<feature type="domain" description="Response regulatory" evidence="10">
    <location>
        <begin position="1"/>
        <end position="63"/>
    </location>
</feature>
<dbReference type="AlphaFoldDB" id="A0A1H6KHP6"/>
<dbReference type="GO" id="GO:0006355">
    <property type="term" value="P:regulation of DNA-templated transcription"/>
    <property type="evidence" value="ECO:0007669"/>
    <property type="project" value="InterPro"/>
</dbReference>
<name>A0A1H6KHP6_RUMFL</name>
<protein>
    <recommendedName>
        <fullName evidence="1">Stage 0 sporulation protein A homolog</fullName>
    </recommendedName>
</protein>
<dbReference type="Gene3D" id="1.10.10.10">
    <property type="entry name" value="Winged helix-like DNA-binding domain superfamily/Winged helix DNA-binding domain"/>
    <property type="match status" value="1"/>
</dbReference>
<evidence type="ECO:0000256" key="3">
    <source>
        <dbReference type="ARBA" id="ARBA00023012"/>
    </source>
</evidence>
<feature type="domain" description="OmpR/PhoB-type" evidence="11">
    <location>
        <begin position="76"/>
        <end position="174"/>
    </location>
</feature>
<evidence type="ECO:0000256" key="8">
    <source>
        <dbReference type="PROSITE-ProRule" id="PRU00169"/>
    </source>
</evidence>
<keyword evidence="3" id="KW-0902">Two-component regulatory system</keyword>